<accession>E6XGY0</accession>
<dbReference type="HOGENOM" id="CLU_2636065_0_0_6"/>
<reference evidence="1 2" key="1">
    <citation type="submission" date="2011-01" db="EMBL/GenBank/DDBJ databases">
        <title>Complete sequence of Shewanella putrefaciens 200.</title>
        <authorList>
            <consortium name="US DOE Joint Genome Institute"/>
            <person name="Lucas S."/>
            <person name="Copeland A."/>
            <person name="Lapidus A."/>
            <person name="Cheng J.-F."/>
            <person name="Bruce D."/>
            <person name="Goodwin L."/>
            <person name="Pitluck S."/>
            <person name="Munk A.C."/>
            <person name="Detter J.C."/>
            <person name="Han C."/>
            <person name="Tapia R."/>
            <person name="Land M."/>
            <person name="Hauser L."/>
            <person name="Chang Y.-J."/>
            <person name="Jeffries C."/>
            <person name="Kyrpides N."/>
            <person name="Ivanova N."/>
            <person name="Mikhailova N."/>
            <person name="Kolker E."/>
            <person name="Lawrence C."/>
            <person name="McCue L.A."/>
            <person name="DiChristina T."/>
            <person name="Nealson K."/>
            <person name="Fredrickson J.K."/>
            <person name="Woyke T."/>
        </authorList>
    </citation>
    <scope>NUCLEOTIDE SEQUENCE [LARGE SCALE GENOMIC DNA]</scope>
    <source>
        <strain evidence="1 2">200</strain>
    </source>
</reference>
<organism evidence="1 2">
    <name type="scientific">Shewanella putrefaciens (strain 200)</name>
    <dbReference type="NCBI Taxonomy" id="399804"/>
    <lineage>
        <taxon>Bacteria</taxon>
        <taxon>Pseudomonadati</taxon>
        <taxon>Pseudomonadota</taxon>
        <taxon>Gammaproteobacteria</taxon>
        <taxon>Alteromonadales</taxon>
        <taxon>Shewanellaceae</taxon>
        <taxon>Shewanella</taxon>
    </lineage>
</organism>
<evidence type="ECO:0000313" key="1">
    <source>
        <dbReference type="EMBL" id="ADV56253.1"/>
    </source>
</evidence>
<protein>
    <submittedName>
        <fullName evidence="1">Uncharacterized protein</fullName>
    </submittedName>
</protein>
<dbReference type="AlphaFoldDB" id="E6XGY0"/>
<proteinExistence type="predicted"/>
<dbReference type="Proteomes" id="UP000008209">
    <property type="component" value="Chromosome"/>
</dbReference>
<sequence>MIITRPINGESDCLKQIEVNSPLVVTDLDHNELLKLESPADGWTHESLESISDMLHSFNTGWNAYLGTTWVGSSEV</sequence>
<name>E6XGY0_SHEP2</name>
<evidence type="ECO:0000313" key="2">
    <source>
        <dbReference type="Proteomes" id="UP000008209"/>
    </source>
</evidence>
<dbReference type="KEGG" id="shp:Sput200_3887"/>
<dbReference type="EMBL" id="CP002457">
    <property type="protein sequence ID" value="ADV56253.1"/>
    <property type="molecule type" value="Genomic_DNA"/>
</dbReference>
<gene>
    <name evidence="1" type="ordered locus">Sput200_3887</name>
</gene>
<dbReference type="OrthoDB" id="9153664at2"/>